<dbReference type="OrthoDB" id="9773727at2"/>
<dbReference type="PANTHER" id="PTHR30193:SF37">
    <property type="entry name" value="INNER MEMBRANE ABC TRANSPORTER PERMEASE PROTEIN YCJO"/>
    <property type="match status" value="1"/>
</dbReference>
<keyword evidence="5 7" id="KW-1133">Transmembrane helix</keyword>
<dbReference type="Pfam" id="PF00528">
    <property type="entry name" value="BPD_transp_1"/>
    <property type="match status" value="1"/>
</dbReference>
<dbReference type="InterPro" id="IPR051393">
    <property type="entry name" value="ABC_transporter_permease"/>
</dbReference>
<evidence type="ECO:0000313" key="9">
    <source>
        <dbReference type="EMBL" id="RKQ72300.1"/>
    </source>
</evidence>
<evidence type="ECO:0000256" key="6">
    <source>
        <dbReference type="ARBA" id="ARBA00023136"/>
    </source>
</evidence>
<organism evidence="9 10">
    <name type="scientific">Oceanibaculum indicum</name>
    <dbReference type="NCBI Taxonomy" id="526216"/>
    <lineage>
        <taxon>Bacteria</taxon>
        <taxon>Pseudomonadati</taxon>
        <taxon>Pseudomonadota</taxon>
        <taxon>Alphaproteobacteria</taxon>
        <taxon>Rhodospirillales</taxon>
        <taxon>Oceanibaculaceae</taxon>
        <taxon>Oceanibaculum</taxon>
    </lineage>
</organism>
<evidence type="ECO:0000259" key="8">
    <source>
        <dbReference type="PROSITE" id="PS50928"/>
    </source>
</evidence>
<dbReference type="CDD" id="cd06261">
    <property type="entry name" value="TM_PBP2"/>
    <property type="match status" value="1"/>
</dbReference>
<dbReference type="Proteomes" id="UP000277424">
    <property type="component" value="Unassembled WGS sequence"/>
</dbReference>
<dbReference type="GO" id="GO:0005886">
    <property type="term" value="C:plasma membrane"/>
    <property type="evidence" value="ECO:0007669"/>
    <property type="project" value="UniProtKB-SubCell"/>
</dbReference>
<feature type="transmembrane region" description="Helical" evidence="7">
    <location>
        <begin position="94"/>
        <end position="115"/>
    </location>
</feature>
<dbReference type="SUPFAM" id="SSF161098">
    <property type="entry name" value="MetI-like"/>
    <property type="match status" value="1"/>
</dbReference>
<protein>
    <submittedName>
        <fullName evidence="9">Multiple sugar transport system permease protein</fullName>
    </submittedName>
</protein>
<feature type="transmembrane region" description="Helical" evidence="7">
    <location>
        <begin position="284"/>
        <end position="306"/>
    </location>
</feature>
<evidence type="ECO:0000256" key="5">
    <source>
        <dbReference type="ARBA" id="ARBA00022989"/>
    </source>
</evidence>
<keyword evidence="2 7" id="KW-0813">Transport</keyword>
<dbReference type="GO" id="GO:0055085">
    <property type="term" value="P:transmembrane transport"/>
    <property type="evidence" value="ECO:0007669"/>
    <property type="project" value="InterPro"/>
</dbReference>
<sequence>MADQTLDRPMLLPRAVPAGIGRWVRLRQAMAAYALCTPAVVLMIALLVGPILAVLALSLTDYQLGAKSLAFIGFENYAEMFAERVFWVSLANTLLYVAIVVPGSVLLGLGVALLIEAGDGGKAFYRAVFFLPVMATLIAMAIVWEFMLHPQFGLVNLLLKQVGIAPQNWLTDGDLALYVLAAIGIWQAVGFNMVLFLAGIVSIPRFLYDAAEMDGVPGAWERFRLVTWPMLGPVTLFVVVITSIRSFQVFDTVHVLTKGGPNKATEVLLYTMYAEGFEFFRSGYAAAVTVIFLVFVLLLTLVKICFLDKKVHYQ</sequence>
<dbReference type="PANTHER" id="PTHR30193">
    <property type="entry name" value="ABC TRANSPORTER PERMEASE PROTEIN"/>
    <property type="match status" value="1"/>
</dbReference>
<dbReference type="AlphaFoldDB" id="A0A420WMT6"/>
<dbReference type="RefSeq" id="WP_121216674.1">
    <property type="nucleotide sequence ID" value="NZ_RBIG01000001.1"/>
</dbReference>
<comment type="similarity">
    <text evidence="7">Belongs to the binding-protein-dependent transport system permease family.</text>
</comment>
<feature type="transmembrane region" description="Helical" evidence="7">
    <location>
        <begin position="225"/>
        <end position="244"/>
    </location>
</feature>
<name>A0A420WMT6_9PROT</name>
<feature type="domain" description="ABC transmembrane type-1" evidence="8">
    <location>
        <begin position="90"/>
        <end position="303"/>
    </location>
</feature>
<dbReference type="Gene3D" id="1.10.3720.10">
    <property type="entry name" value="MetI-like"/>
    <property type="match status" value="1"/>
</dbReference>
<dbReference type="InterPro" id="IPR000515">
    <property type="entry name" value="MetI-like"/>
</dbReference>
<evidence type="ECO:0000256" key="4">
    <source>
        <dbReference type="ARBA" id="ARBA00022692"/>
    </source>
</evidence>
<evidence type="ECO:0000256" key="7">
    <source>
        <dbReference type="RuleBase" id="RU363032"/>
    </source>
</evidence>
<dbReference type="PROSITE" id="PS50928">
    <property type="entry name" value="ABC_TM1"/>
    <property type="match status" value="1"/>
</dbReference>
<keyword evidence="9" id="KW-0762">Sugar transport</keyword>
<dbReference type="InterPro" id="IPR035906">
    <property type="entry name" value="MetI-like_sf"/>
</dbReference>
<evidence type="ECO:0000313" key="10">
    <source>
        <dbReference type="Proteomes" id="UP000277424"/>
    </source>
</evidence>
<proteinExistence type="inferred from homology"/>
<feature type="transmembrane region" description="Helical" evidence="7">
    <location>
        <begin position="175"/>
        <end position="204"/>
    </location>
</feature>
<feature type="transmembrane region" description="Helical" evidence="7">
    <location>
        <begin position="32"/>
        <end position="59"/>
    </location>
</feature>
<dbReference type="EMBL" id="RBIG01000001">
    <property type="protein sequence ID" value="RKQ72300.1"/>
    <property type="molecule type" value="Genomic_DNA"/>
</dbReference>
<evidence type="ECO:0000256" key="3">
    <source>
        <dbReference type="ARBA" id="ARBA00022475"/>
    </source>
</evidence>
<gene>
    <name evidence="9" type="ORF">BCL74_0063</name>
</gene>
<keyword evidence="4 7" id="KW-0812">Transmembrane</keyword>
<comment type="caution">
    <text evidence="9">The sequence shown here is derived from an EMBL/GenBank/DDBJ whole genome shotgun (WGS) entry which is preliminary data.</text>
</comment>
<evidence type="ECO:0000256" key="1">
    <source>
        <dbReference type="ARBA" id="ARBA00004651"/>
    </source>
</evidence>
<evidence type="ECO:0000256" key="2">
    <source>
        <dbReference type="ARBA" id="ARBA00022448"/>
    </source>
</evidence>
<reference evidence="9 10" key="1">
    <citation type="submission" date="2018-10" db="EMBL/GenBank/DDBJ databases">
        <title>Comparative analysis of microorganisms from saline springs in Andes Mountain Range, Colombia.</title>
        <authorList>
            <person name="Rubin E."/>
        </authorList>
    </citation>
    <scope>NUCLEOTIDE SEQUENCE [LARGE SCALE GENOMIC DNA]</scope>
    <source>
        <strain evidence="9 10">USBA 36</strain>
    </source>
</reference>
<accession>A0A420WMT6</accession>
<keyword evidence="6 7" id="KW-0472">Membrane</keyword>
<feature type="transmembrane region" description="Helical" evidence="7">
    <location>
        <begin position="127"/>
        <end position="147"/>
    </location>
</feature>
<keyword evidence="3" id="KW-1003">Cell membrane</keyword>
<comment type="subcellular location">
    <subcellularLocation>
        <location evidence="1 7">Cell membrane</location>
        <topology evidence="1 7">Multi-pass membrane protein</topology>
    </subcellularLocation>
</comment>